<dbReference type="Proteomes" id="UP000298663">
    <property type="component" value="Unassembled WGS sequence"/>
</dbReference>
<comment type="caution">
    <text evidence="2">The sequence shown here is derived from an EMBL/GenBank/DDBJ whole genome shotgun (WGS) entry which is preliminary data.</text>
</comment>
<proteinExistence type="predicted"/>
<evidence type="ECO:0000256" key="1">
    <source>
        <dbReference type="SAM" id="Coils"/>
    </source>
</evidence>
<dbReference type="AlphaFoldDB" id="A0A4U5PA97"/>
<organism evidence="2 3">
    <name type="scientific">Steinernema carpocapsae</name>
    <name type="common">Entomopathogenic nematode</name>
    <dbReference type="NCBI Taxonomy" id="34508"/>
    <lineage>
        <taxon>Eukaryota</taxon>
        <taxon>Metazoa</taxon>
        <taxon>Ecdysozoa</taxon>
        <taxon>Nematoda</taxon>
        <taxon>Chromadorea</taxon>
        <taxon>Rhabditida</taxon>
        <taxon>Tylenchina</taxon>
        <taxon>Panagrolaimomorpha</taxon>
        <taxon>Strongyloidoidea</taxon>
        <taxon>Steinernematidae</taxon>
        <taxon>Steinernema</taxon>
    </lineage>
</organism>
<accession>A0A4U5PA97</accession>
<gene>
    <name evidence="2" type="ORF">L596_007687</name>
</gene>
<evidence type="ECO:0000313" key="3">
    <source>
        <dbReference type="Proteomes" id="UP000298663"/>
    </source>
</evidence>
<evidence type="ECO:0000313" key="2">
    <source>
        <dbReference type="EMBL" id="TKR93186.1"/>
    </source>
</evidence>
<sequence length="73" mass="8601">MPAQSKRKLLLVANAEKARDSLAMKKQDEHHQTLESLMEENHQLRDQLEQQKMLQMELRSALQRAEKREPTCC</sequence>
<reference evidence="2 3" key="1">
    <citation type="journal article" date="2015" name="Genome Biol.">
        <title>Comparative genomics of Steinernema reveals deeply conserved gene regulatory networks.</title>
        <authorList>
            <person name="Dillman A.R."/>
            <person name="Macchietto M."/>
            <person name="Porter C.F."/>
            <person name="Rogers A."/>
            <person name="Williams B."/>
            <person name="Antoshechkin I."/>
            <person name="Lee M.M."/>
            <person name="Goodwin Z."/>
            <person name="Lu X."/>
            <person name="Lewis E.E."/>
            <person name="Goodrich-Blair H."/>
            <person name="Stock S.P."/>
            <person name="Adams B.J."/>
            <person name="Sternberg P.W."/>
            <person name="Mortazavi A."/>
        </authorList>
    </citation>
    <scope>NUCLEOTIDE SEQUENCE [LARGE SCALE GENOMIC DNA]</scope>
    <source>
        <strain evidence="2 3">ALL</strain>
    </source>
</reference>
<reference evidence="2 3" key="2">
    <citation type="journal article" date="2019" name="G3 (Bethesda)">
        <title>Hybrid Assembly of the Genome of the Entomopathogenic Nematode Steinernema carpocapsae Identifies the X-Chromosome.</title>
        <authorList>
            <person name="Serra L."/>
            <person name="Macchietto M."/>
            <person name="Macias-Munoz A."/>
            <person name="McGill C.J."/>
            <person name="Rodriguez I.M."/>
            <person name="Rodriguez B."/>
            <person name="Murad R."/>
            <person name="Mortazavi A."/>
        </authorList>
    </citation>
    <scope>NUCLEOTIDE SEQUENCE [LARGE SCALE GENOMIC DNA]</scope>
    <source>
        <strain evidence="2 3">ALL</strain>
    </source>
</reference>
<protein>
    <submittedName>
        <fullName evidence="2">Uncharacterized protein</fullName>
    </submittedName>
</protein>
<feature type="coiled-coil region" evidence="1">
    <location>
        <begin position="27"/>
        <end position="68"/>
    </location>
</feature>
<dbReference type="EMBL" id="AZBU02000002">
    <property type="protein sequence ID" value="TKR93186.1"/>
    <property type="molecule type" value="Genomic_DNA"/>
</dbReference>
<keyword evidence="3" id="KW-1185">Reference proteome</keyword>
<keyword evidence="1" id="KW-0175">Coiled coil</keyword>
<name>A0A4U5PA97_STECR</name>